<dbReference type="STRING" id="1231339.Abci_010_026"/>
<dbReference type="SUPFAM" id="SSF160443">
    <property type="entry name" value="SMR domain-like"/>
    <property type="match status" value="1"/>
</dbReference>
<evidence type="ECO:0000259" key="1">
    <source>
        <dbReference type="PROSITE" id="PS50828"/>
    </source>
</evidence>
<evidence type="ECO:0000313" key="3">
    <source>
        <dbReference type="EMBL" id="GEL58343.1"/>
    </source>
</evidence>
<keyword evidence="5" id="KW-1185">Reference proteome</keyword>
<sequence>MVRRRQLREEEKALWHHVMRDVAPLHDPISEEGTASTPVQAPAVNTVTAAPPKPKLARGLARKARALPEVDMGLFIPPKPMVEITHKPHPTDAIGKRYPGVDNYSWRTFSDGGMRVQRRLDLHGMVAQDAFRRLMEFMDVAHMRGLRCVEIVTGLGTGAEGGILRRELPHWLGRPEIRNRVLGLTYPHAGNKGSVRVLLRRRRA</sequence>
<dbReference type="EMBL" id="BAMV01000010">
    <property type="protein sequence ID" value="GAN60161.1"/>
    <property type="molecule type" value="Genomic_DNA"/>
</dbReference>
<name>A0A0D6N3R7_9PROT</name>
<reference evidence="2 4" key="1">
    <citation type="submission" date="2012-11" db="EMBL/GenBank/DDBJ databases">
        <title>Whole genome sequence of Acetobacter cibinongensis 4H-1.</title>
        <authorList>
            <person name="Azuma Y."/>
            <person name="Higashiura N."/>
            <person name="Hirakawa H."/>
            <person name="Matsushita K."/>
        </authorList>
    </citation>
    <scope>NUCLEOTIDE SEQUENCE [LARGE SCALE GENOMIC DNA]</scope>
    <source>
        <strain evidence="2 4">4H-1</strain>
    </source>
</reference>
<evidence type="ECO:0000313" key="5">
    <source>
        <dbReference type="Proteomes" id="UP000321891"/>
    </source>
</evidence>
<dbReference type="Gene3D" id="3.30.1370.110">
    <property type="match status" value="1"/>
</dbReference>
<dbReference type="RefSeq" id="WP_244877595.1">
    <property type="nucleotide sequence ID" value="NZ_BAMV01000010.1"/>
</dbReference>
<reference evidence="3 5" key="2">
    <citation type="submission" date="2019-07" db="EMBL/GenBank/DDBJ databases">
        <title>Whole genome shotgun sequence of Acetobacter cibinongensis NBRC 16605.</title>
        <authorList>
            <person name="Hosoyama A."/>
            <person name="Uohara A."/>
            <person name="Ohji S."/>
            <person name="Ichikawa N."/>
        </authorList>
    </citation>
    <scope>NUCLEOTIDE SEQUENCE [LARGE SCALE GENOMIC DNA]</scope>
    <source>
        <strain evidence="3 5">NBRC 16605</strain>
    </source>
</reference>
<dbReference type="Proteomes" id="UP000321891">
    <property type="component" value="Unassembled WGS sequence"/>
</dbReference>
<accession>A0A6N3SPI5</accession>
<dbReference type="AlphaFoldDB" id="A0A0D6N3R7"/>
<dbReference type="InterPro" id="IPR036063">
    <property type="entry name" value="Smr_dom_sf"/>
</dbReference>
<proteinExistence type="predicted"/>
<dbReference type="InterPro" id="IPR002625">
    <property type="entry name" value="Smr_dom"/>
</dbReference>
<dbReference type="PANTHER" id="PTHR35562">
    <property type="entry name" value="DNA ENDONUCLEASE SMRA-RELATED"/>
    <property type="match status" value="1"/>
</dbReference>
<dbReference type="EMBL" id="BJVU01000002">
    <property type="protein sequence ID" value="GEL58343.1"/>
    <property type="molecule type" value="Genomic_DNA"/>
</dbReference>
<evidence type="ECO:0000313" key="4">
    <source>
        <dbReference type="Proteomes" id="UP000032671"/>
    </source>
</evidence>
<dbReference type="PANTHER" id="PTHR35562:SF2">
    <property type="entry name" value="DNA ENDONUCLEASE SMRA-RELATED"/>
    <property type="match status" value="1"/>
</dbReference>
<dbReference type="Proteomes" id="UP000032671">
    <property type="component" value="Unassembled WGS sequence"/>
</dbReference>
<accession>A0A0D6N3R7</accession>
<dbReference type="Pfam" id="PF01713">
    <property type="entry name" value="Smr"/>
    <property type="match status" value="1"/>
</dbReference>
<evidence type="ECO:0000313" key="2">
    <source>
        <dbReference type="EMBL" id="GAN60161.1"/>
    </source>
</evidence>
<feature type="domain" description="Smr" evidence="1">
    <location>
        <begin position="120"/>
        <end position="200"/>
    </location>
</feature>
<dbReference type="PROSITE" id="PS50828">
    <property type="entry name" value="SMR"/>
    <property type="match status" value="1"/>
</dbReference>
<protein>
    <submittedName>
        <fullName evidence="3">DNA mismatch repair protein MutS</fullName>
    </submittedName>
    <submittedName>
        <fullName evidence="2">DNA mismatch repair protein Smr/MutS2</fullName>
    </submittedName>
</protein>
<gene>
    <name evidence="2" type="ORF">Abci_010_026</name>
    <name evidence="3" type="ORF">ACI01nite_09450</name>
</gene>
<comment type="caution">
    <text evidence="2">The sequence shown here is derived from an EMBL/GenBank/DDBJ whole genome shotgun (WGS) entry which is preliminary data.</text>
</comment>
<organism evidence="2 4">
    <name type="scientific">Acetobacter cibinongensis</name>
    <dbReference type="NCBI Taxonomy" id="146475"/>
    <lineage>
        <taxon>Bacteria</taxon>
        <taxon>Pseudomonadati</taxon>
        <taxon>Pseudomonadota</taxon>
        <taxon>Alphaproteobacteria</taxon>
        <taxon>Acetobacterales</taxon>
        <taxon>Acetobacteraceae</taxon>
        <taxon>Acetobacter</taxon>
    </lineage>
</organism>